<dbReference type="Proteomes" id="UP001246858">
    <property type="component" value="Unassembled WGS sequence"/>
</dbReference>
<gene>
    <name evidence="1" type="ORF">J2X78_005226</name>
</gene>
<evidence type="ECO:0000313" key="2">
    <source>
        <dbReference type="Proteomes" id="UP001246858"/>
    </source>
</evidence>
<keyword evidence="2" id="KW-1185">Reference proteome</keyword>
<protein>
    <submittedName>
        <fullName evidence="1">Uncharacterized protein</fullName>
    </submittedName>
</protein>
<comment type="caution">
    <text evidence="1">The sequence shown here is derived from an EMBL/GenBank/DDBJ whole genome shotgun (WGS) entry which is preliminary data.</text>
</comment>
<evidence type="ECO:0000313" key="1">
    <source>
        <dbReference type="EMBL" id="MDR6786631.1"/>
    </source>
</evidence>
<name>A0ACC6L5K1_9SPHI</name>
<organism evidence="1 2">
    <name type="scientific">Pedobacter africanus</name>
    <dbReference type="NCBI Taxonomy" id="151894"/>
    <lineage>
        <taxon>Bacteria</taxon>
        <taxon>Pseudomonadati</taxon>
        <taxon>Bacteroidota</taxon>
        <taxon>Sphingobacteriia</taxon>
        <taxon>Sphingobacteriales</taxon>
        <taxon>Sphingobacteriaceae</taxon>
        <taxon>Pedobacter</taxon>
    </lineage>
</organism>
<reference evidence="1" key="1">
    <citation type="submission" date="2023-07" db="EMBL/GenBank/DDBJ databases">
        <title>Sorghum-associated microbial communities from plants grown in Nebraska, USA.</title>
        <authorList>
            <person name="Schachtman D."/>
        </authorList>
    </citation>
    <scope>NUCLEOTIDE SEQUENCE</scope>
    <source>
        <strain evidence="1">2697</strain>
    </source>
</reference>
<sequence>MEYIEFNKTSESNSLLPRIGGKSFISSDYWPKDGSENPMTLILSLPSEIISKVLKIDLEKNTFFSVFSTYSKEKGDYFLDKVIYNVDDADELDIIKENTKIIFHRKENDSINLSKYEIPAYEITVADGTDKETFLGGEPKFLQEELAFEEFDFFMQFYGGNFPSGYKNILFLADAIGYIFIEKNIQINKSCGLYFGQST</sequence>
<accession>A0ACC6L5K1</accession>
<proteinExistence type="predicted"/>
<dbReference type="EMBL" id="JAVDTF010000007">
    <property type="protein sequence ID" value="MDR6786631.1"/>
    <property type="molecule type" value="Genomic_DNA"/>
</dbReference>